<evidence type="ECO:0000313" key="13">
    <source>
        <dbReference type="EMBL" id="MFD0799756.1"/>
    </source>
</evidence>
<protein>
    <recommendedName>
        <fullName evidence="4">Glucose-1-phosphate thymidylyltransferase</fullName>
        <ecNumber evidence="3">2.7.7.24</ecNumber>
    </recommendedName>
    <alternativeName>
        <fullName evidence="10">dTDP-glucose pyrophosphorylase</fullName>
    </alternativeName>
    <alternativeName>
        <fullName evidence="9">dTDP-glucose synthase</fullName>
    </alternativeName>
</protein>
<keyword evidence="5" id="KW-0808">Transferase</keyword>
<organism evidence="13 14">
    <name type="scientific">Streptomonospora algeriensis</name>
    <dbReference type="NCBI Taxonomy" id="995084"/>
    <lineage>
        <taxon>Bacteria</taxon>
        <taxon>Bacillati</taxon>
        <taxon>Actinomycetota</taxon>
        <taxon>Actinomycetes</taxon>
        <taxon>Streptosporangiales</taxon>
        <taxon>Nocardiopsidaceae</taxon>
        <taxon>Streptomonospora</taxon>
    </lineage>
</organism>
<evidence type="ECO:0000256" key="9">
    <source>
        <dbReference type="ARBA" id="ARBA00032492"/>
    </source>
</evidence>
<dbReference type="SUPFAM" id="SSF53448">
    <property type="entry name" value="Nucleotide-diphospho-sugar transferases"/>
    <property type="match status" value="1"/>
</dbReference>
<dbReference type="Gene3D" id="3.90.550.10">
    <property type="entry name" value="Spore Coat Polysaccharide Biosynthesis Protein SpsA, Chain A"/>
    <property type="match status" value="1"/>
</dbReference>
<comment type="catalytic activity">
    <reaction evidence="11">
        <text>dTTP + alpha-D-glucose 1-phosphate + H(+) = dTDP-alpha-D-glucose + diphosphate</text>
        <dbReference type="Rhea" id="RHEA:15225"/>
        <dbReference type="ChEBI" id="CHEBI:15378"/>
        <dbReference type="ChEBI" id="CHEBI:33019"/>
        <dbReference type="ChEBI" id="CHEBI:37568"/>
        <dbReference type="ChEBI" id="CHEBI:57477"/>
        <dbReference type="ChEBI" id="CHEBI:58601"/>
        <dbReference type="EC" id="2.7.7.24"/>
    </reaction>
</comment>
<dbReference type="InterPro" id="IPR029044">
    <property type="entry name" value="Nucleotide-diphossugar_trans"/>
</dbReference>
<evidence type="ECO:0000256" key="4">
    <source>
        <dbReference type="ARBA" id="ARBA00017654"/>
    </source>
</evidence>
<evidence type="ECO:0000256" key="6">
    <source>
        <dbReference type="ARBA" id="ARBA00022695"/>
    </source>
</evidence>
<evidence type="ECO:0000256" key="8">
    <source>
        <dbReference type="ARBA" id="ARBA00022842"/>
    </source>
</evidence>
<evidence type="ECO:0000256" key="5">
    <source>
        <dbReference type="ARBA" id="ARBA00022679"/>
    </source>
</evidence>
<evidence type="ECO:0000256" key="10">
    <source>
        <dbReference type="ARBA" id="ARBA00032598"/>
    </source>
</evidence>
<feature type="domain" description="Nucleotidyl transferase" evidence="12">
    <location>
        <begin position="2"/>
        <end position="234"/>
    </location>
</feature>
<dbReference type="EMBL" id="JBHTHR010000003">
    <property type="protein sequence ID" value="MFD0799756.1"/>
    <property type="molecule type" value="Genomic_DNA"/>
</dbReference>
<keyword evidence="8" id="KW-0460">Magnesium</keyword>
<evidence type="ECO:0000259" key="12">
    <source>
        <dbReference type="Pfam" id="PF00483"/>
    </source>
</evidence>
<dbReference type="InterPro" id="IPR005835">
    <property type="entry name" value="NTP_transferase_dom"/>
</dbReference>
<dbReference type="Pfam" id="PF00483">
    <property type="entry name" value="NTP_transferase"/>
    <property type="match status" value="1"/>
</dbReference>
<dbReference type="Proteomes" id="UP001596956">
    <property type="component" value="Unassembled WGS sequence"/>
</dbReference>
<sequence>MKGILLAGGTGSRLGPLTVATSKQLLPVYDQPLVHYPLSVLMLAGVGEVLLIGAPDQLPRFRALLGDGSHLGIRLEYAVQEEPRGIADALIVGADFVADEPVCLILGDNIFHSRDLAEVLRREAALLDGCVLFGHRVADPERFGVAVVDEEGVLVGIREKPADPPSDIAVTGLYMYSPEAVSYARRLRPSDRGELEITDVNRRFAAEGRARLAELGQDARWLDAGTPDALLDAGLLARSVFEREGVRIGDPAALARRLGLIGTSAAGGSR</sequence>
<name>A0ABW3BA21_9ACTN</name>
<accession>A0ABW3BA21</accession>
<evidence type="ECO:0000313" key="14">
    <source>
        <dbReference type="Proteomes" id="UP001596956"/>
    </source>
</evidence>
<proteinExistence type="inferred from homology"/>
<comment type="similarity">
    <text evidence="2">Belongs to the glucose-1-phosphate thymidylyltransferase family.</text>
</comment>
<keyword evidence="7" id="KW-0479">Metal-binding</keyword>
<evidence type="ECO:0000256" key="11">
    <source>
        <dbReference type="ARBA" id="ARBA00049336"/>
    </source>
</evidence>
<gene>
    <name evidence="13" type="ORF">ACFQZU_00265</name>
</gene>
<dbReference type="EC" id="2.7.7.24" evidence="3"/>
<evidence type="ECO:0000256" key="1">
    <source>
        <dbReference type="ARBA" id="ARBA00001946"/>
    </source>
</evidence>
<dbReference type="InterPro" id="IPR005907">
    <property type="entry name" value="G1P_thy_trans_s"/>
</dbReference>
<comment type="caution">
    <text evidence="13">The sequence shown here is derived from an EMBL/GenBank/DDBJ whole genome shotgun (WGS) entry which is preliminary data.</text>
</comment>
<dbReference type="PANTHER" id="PTHR43532">
    <property type="entry name" value="GLUCOSE-1-PHOSPHATE THYMIDYLYLTRANSFERASE"/>
    <property type="match status" value="1"/>
</dbReference>
<evidence type="ECO:0000256" key="3">
    <source>
        <dbReference type="ARBA" id="ARBA00012461"/>
    </source>
</evidence>
<keyword evidence="6" id="KW-0548">Nucleotidyltransferase</keyword>
<dbReference type="PANTHER" id="PTHR43532:SF1">
    <property type="entry name" value="GLUCOSE-1-PHOSPHATE THYMIDYLYLTRANSFERASE 1"/>
    <property type="match status" value="1"/>
</dbReference>
<reference evidence="14" key="1">
    <citation type="journal article" date="2019" name="Int. J. Syst. Evol. Microbiol.">
        <title>The Global Catalogue of Microorganisms (GCM) 10K type strain sequencing project: providing services to taxonomists for standard genome sequencing and annotation.</title>
        <authorList>
            <consortium name="The Broad Institute Genomics Platform"/>
            <consortium name="The Broad Institute Genome Sequencing Center for Infectious Disease"/>
            <person name="Wu L."/>
            <person name="Ma J."/>
        </authorList>
    </citation>
    <scope>NUCLEOTIDE SEQUENCE [LARGE SCALE GENOMIC DNA]</scope>
    <source>
        <strain evidence="14">CCUG 63369</strain>
    </source>
</reference>
<evidence type="ECO:0000256" key="7">
    <source>
        <dbReference type="ARBA" id="ARBA00022723"/>
    </source>
</evidence>
<evidence type="ECO:0000256" key="2">
    <source>
        <dbReference type="ARBA" id="ARBA00010480"/>
    </source>
</evidence>
<comment type="cofactor">
    <cofactor evidence="1">
        <name>Mg(2+)</name>
        <dbReference type="ChEBI" id="CHEBI:18420"/>
    </cofactor>
</comment>
<keyword evidence="14" id="KW-1185">Reference proteome</keyword>